<proteinExistence type="inferred from homology"/>
<keyword evidence="4" id="KW-1185">Reference proteome</keyword>
<dbReference type="PANTHER" id="PTHR31350:SF27">
    <property type="entry name" value="HEMIMETHYLATED DNA-BINDING DOMAIN-CONTAINING PROTEIN"/>
    <property type="match status" value="1"/>
</dbReference>
<dbReference type="RefSeq" id="WP_146784229.1">
    <property type="nucleotide sequence ID" value="NZ_CP042434.1"/>
</dbReference>
<dbReference type="KEGG" id="agi:FSB73_15665"/>
<protein>
    <recommendedName>
        <fullName evidence="2">Protein SirB1 N-terminal domain-containing protein</fullName>
    </recommendedName>
</protein>
<dbReference type="InterPro" id="IPR032698">
    <property type="entry name" value="SirB1_N"/>
</dbReference>
<evidence type="ECO:0000313" key="4">
    <source>
        <dbReference type="Proteomes" id="UP000321291"/>
    </source>
</evidence>
<dbReference type="Proteomes" id="UP000321291">
    <property type="component" value="Chromosome"/>
</dbReference>
<dbReference type="EMBL" id="CP042434">
    <property type="protein sequence ID" value="QEC72902.1"/>
    <property type="molecule type" value="Genomic_DNA"/>
</dbReference>
<feature type="domain" description="Protein SirB1 N-terminal" evidence="2">
    <location>
        <begin position="115"/>
        <end position="274"/>
    </location>
</feature>
<gene>
    <name evidence="3" type="ORF">FSB73_15665</name>
</gene>
<dbReference type="OrthoDB" id="188084at2"/>
<evidence type="ECO:0000256" key="1">
    <source>
        <dbReference type="ARBA" id="ARBA00007100"/>
    </source>
</evidence>
<sequence length="305" mass="35326">MLCFVLIIPQSTMHLNAELHALFSLIDDPDEEIFHLISKKIVTYGREVIPCLEDLSEETADGKIQRRIAEIIRKVQFDSLISEIQLWNAENTHDLLTGSHLVASYSYPHLSLDELRTSVAQLKKEIWLETNDFLTSLETATLVSKILFQFQKIRSEHNNYQHLEHFCLHSILEKKKGNALSTSILYQHLCEALEIPIQLISVPDQHILACFQRSFFQKPEGHAYQAQILFYIDATSGKLYSQYDLDKYFEAYHIPKKDSYFQPLSHQMIIANMATEVGKCYLSKRDLDRKKDLDKIAALLNQPQK</sequence>
<organism evidence="3 4">
    <name type="scientific">Arachidicoccus ginsenosidivorans</name>
    <dbReference type="NCBI Taxonomy" id="496057"/>
    <lineage>
        <taxon>Bacteria</taxon>
        <taxon>Pseudomonadati</taxon>
        <taxon>Bacteroidota</taxon>
        <taxon>Chitinophagia</taxon>
        <taxon>Chitinophagales</taxon>
        <taxon>Chitinophagaceae</taxon>
        <taxon>Arachidicoccus</taxon>
    </lineage>
</organism>
<name>A0A5B8VPT4_9BACT</name>
<comment type="similarity">
    <text evidence="1">Belongs to the UPF0162 family.</text>
</comment>
<dbReference type="AlphaFoldDB" id="A0A5B8VPT4"/>
<evidence type="ECO:0000259" key="2">
    <source>
        <dbReference type="Pfam" id="PF13369"/>
    </source>
</evidence>
<evidence type="ECO:0000313" key="3">
    <source>
        <dbReference type="EMBL" id="QEC72902.1"/>
    </source>
</evidence>
<dbReference type="PANTHER" id="PTHR31350">
    <property type="entry name" value="SI:DKEY-261L7.2"/>
    <property type="match status" value="1"/>
</dbReference>
<dbReference type="Pfam" id="PF13369">
    <property type="entry name" value="Transglut_core2"/>
    <property type="match status" value="1"/>
</dbReference>
<reference evidence="3 4" key="1">
    <citation type="journal article" date="2017" name="Int. J. Syst. Evol. Microbiol.">
        <title>Arachidicoccus ginsenosidivorans sp. nov., with ginsenoside-converting activity isolated from ginseng cultivating soil.</title>
        <authorList>
            <person name="Siddiqi M.Z."/>
            <person name="Aslam Z."/>
            <person name="Im W.T."/>
        </authorList>
    </citation>
    <scope>NUCLEOTIDE SEQUENCE [LARGE SCALE GENOMIC DNA]</scope>
    <source>
        <strain evidence="3 4">Gsoil 809</strain>
    </source>
</reference>
<accession>A0A5B8VPT4</accession>